<feature type="non-terminal residue" evidence="2">
    <location>
        <position position="1"/>
    </location>
</feature>
<dbReference type="EMBL" id="OW152816">
    <property type="protein sequence ID" value="CAH2065994.1"/>
    <property type="molecule type" value="Genomic_DNA"/>
</dbReference>
<reference evidence="2" key="1">
    <citation type="submission" date="2022-03" db="EMBL/GenBank/DDBJ databases">
        <authorList>
            <person name="Martin H S."/>
        </authorList>
    </citation>
    <scope>NUCLEOTIDE SEQUENCE</scope>
</reference>
<evidence type="ECO:0000313" key="3">
    <source>
        <dbReference type="Proteomes" id="UP000837857"/>
    </source>
</evidence>
<feature type="region of interest" description="Disordered" evidence="1">
    <location>
        <begin position="89"/>
        <end position="108"/>
    </location>
</feature>
<feature type="compositionally biased region" description="Basic and acidic residues" evidence="1">
    <location>
        <begin position="1"/>
        <end position="12"/>
    </location>
</feature>
<organism evidence="2 3">
    <name type="scientific">Iphiclides podalirius</name>
    <name type="common">scarce swallowtail</name>
    <dbReference type="NCBI Taxonomy" id="110791"/>
    <lineage>
        <taxon>Eukaryota</taxon>
        <taxon>Metazoa</taxon>
        <taxon>Ecdysozoa</taxon>
        <taxon>Arthropoda</taxon>
        <taxon>Hexapoda</taxon>
        <taxon>Insecta</taxon>
        <taxon>Pterygota</taxon>
        <taxon>Neoptera</taxon>
        <taxon>Endopterygota</taxon>
        <taxon>Lepidoptera</taxon>
        <taxon>Glossata</taxon>
        <taxon>Ditrysia</taxon>
        <taxon>Papilionoidea</taxon>
        <taxon>Papilionidae</taxon>
        <taxon>Papilioninae</taxon>
        <taxon>Iphiclides</taxon>
    </lineage>
</organism>
<sequence length="108" mass="11438">MENRIREKEIESTKVGSRVPVARGGCGQSGTFTSAQTGQWGEAGPPQDQPRGMAKWLRPDLTAAACPFQPLPAAPPALRMQPLPAESASTHVETVSSNTGSQFFSAKT</sequence>
<gene>
    <name evidence="2" type="ORF">IPOD504_LOCUS13230</name>
</gene>
<dbReference type="Proteomes" id="UP000837857">
    <property type="component" value="Chromosome 4"/>
</dbReference>
<evidence type="ECO:0000256" key="1">
    <source>
        <dbReference type="SAM" id="MobiDB-lite"/>
    </source>
</evidence>
<feature type="region of interest" description="Disordered" evidence="1">
    <location>
        <begin position="1"/>
        <end position="51"/>
    </location>
</feature>
<accession>A0ABN8ISW9</accession>
<protein>
    <submittedName>
        <fullName evidence="2">Uncharacterized protein</fullName>
    </submittedName>
</protein>
<proteinExistence type="predicted"/>
<feature type="compositionally biased region" description="Polar residues" evidence="1">
    <location>
        <begin position="29"/>
        <end position="39"/>
    </location>
</feature>
<evidence type="ECO:0000313" key="2">
    <source>
        <dbReference type="EMBL" id="CAH2065994.1"/>
    </source>
</evidence>
<keyword evidence="3" id="KW-1185">Reference proteome</keyword>
<name>A0ABN8ISW9_9NEOP</name>